<dbReference type="EMBL" id="OZ034816">
    <property type="protein sequence ID" value="CAL1377013.1"/>
    <property type="molecule type" value="Genomic_DNA"/>
</dbReference>
<gene>
    <name evidence="1" type="ORF">LTRI10_LOCUS18698</name>
</gene>
<dbReference type="Proteomes" id="UP001497516">
    <property type="component" value="Chromosome 3"/>
</dbReference>
<dbReference type="PANTHER" id="PTHR34222:SF99">
    <property type="entry name" value="PROTEIN, PUTATIVE-RELATED"/>
    <property type="match status" value="1"/>
</dbReference>
<evidence type="ECO:0000313" key="2">
    <source>
        <dbReference type="Proteomes" id="UP001497516"/>
    </source>
</evidence>
<dbReference type="AlphaFoldDB" id="A0AAV2DTW6"/>
<reference evidence="1 2" key="1">
    <citation type="submission" date="2024-04" db="EMBL/GenBank/DDBJ databases">
        <authorList>
            <person name="Fracassetti M."/>
        </authorList>
    </citation>
    <scope>NUCLEOTIDE SEQUENCE [LARGE SCALE GENOMIC DNA]</scope>
</reference>
<proteinExistence type="predicted"/>
<dbReference type="PANTHER" id="PTHR34222">
    <property type="entry name" value="GAG_PRE-INTEGRS DOMAIN-CONTAINING PROTEIN"/>
    <property type="match status" value="1"/>
</dbReference>
<name>A0AAV2DTW6_9ROSI</name>
<keyword evidence="2" id="KW-1185">Reference proteome</keyword>
<organism evidence="1 2">
    <name type="scientific">Linum trigynum</name>
    <dbReference type="NCBI Taxonomy" id="586398"/>
    <lineage>
        <taxon>Eukaryota</taxon>
        <taxon>Viridiplantae</taxon>
        <taxon>Streptophyta</taxon>
        <taxon>Embryophyta</taxon>
        <taxon>Tracheophyta</taxon>
        <taxon>Spermatophyta</taxon>
        <taxon>Magnoliopsida</taxon>
        <taxon>eudicotyledons</taxon>
        <taxon>Gunneridae</taxon>
        <taxon>Pentapetalae</taxon>
        <taxon>rosids</taxon>
        <taxon>fabids</taxon>
        <taxon>Malpighiales</taxon>
        <taxon>Linaceae</taxon>
        <taxon>Linum</taxon>
    </lineage>
</organism>
<evidence type="ECO:0000313" key="1">
    <source>
        <dbReference type="EMBL" id="CAL1377013.1"/>
    </source>
</evidence>
<protein>
    <submittedName>
        <fullName evidence="1">Uncharacterized protein</fullName>
    </submittedName>
</protein>
<accession>A0AAV2DTW6</accession>
<sequence>MRGRGRGRGRGRSGTLRPYCTYCKMQGHTEDTCYHKHGWPSGMSPIGGRGSGNTDFRQANVALGTEQGNINTAEGMTLQKEQYEALMGLLKNGTGNNAPSPSRSHITTNFISKNNPNTSKYTLLVLPQAENAYGGTWILDTGATNHVICDHSMFMLSTPI</sequence>